<reference evidence="1" key="3">
    <citation type="submission" date="2020-06" db="EMBL/GenBank/DDBJ databases">
        <title>Helianthus annuus Genome sequencing and assembly Release 2.</title>
        <authorList>
            <person name="Gouzy J."/>
            <person name="Langlade N."/>
            <person name="Munos S."/>
        </authorList>
    </citation>
    <scope>NUCLEOTIDE SEQUENCE</scope>
    <source>
        <tissue evidence="1">Leaves</tissue>
    </source>
</reference>
<sequence>MRNLNVDRFRNVLCSNALEAMSIFRCLKSNTHILNCNVMMFLQKLGYNNAICKTKWRSCGGLTAGNYEFIDVVQSCSGVRYFIDVNFAGEFQIARQMNQFRRFS</sequence>
<evidence type="ECO:0000313" key="3">
    <source>
        <dbReference type="Proteomes" id="UP000215914"/>
    </source>
</evidence>
<proteinExistence type="predicted"/>
<dbReference type="InterPro" id="IPR006502">
    <property type="entry name" value="PDDEXK-like"/>
</dbReference>
<gene>
    <name evidence="2" type="ORF">HannXRQ_Chr07g0204261</name>
    <name evidence="1" type="ORF">HanXRQr2_Chr12g0539521</name>
</gene>
<accession>A0A251UEZ3</accession>
<protein>
    <submittedName>
        <fullName evidence="2">Uncharacterized protein</fullName>
    </submittedName>
</protein>
<reference evidence="1 3" key="1">
    <citation type="journal article" date="2017" name="Nature">
        <title>The sunflower genome provides insights into oil metabolism, flowering and Asterid evolution.</title>
        <authorList>
            <person name="Badouin H."/>
            <person name="Gouzy J."/>
            <person name="Grassa C.J."/>
            <person name="Murat F."/>
            <person name="Staton S.E."/>
            <person name="Cottret L."/>
            <person name="Lelandais-Briere C."/>
            <person name="Owens G.L."/>
            <person name="Carrere S."/>
            <person name="Mayjonade B."/>
            <person name="Legrand L."/>
            <person name="Gill N."/>
            <person name="Kane N.C."/>
            <person name="Bowers J.E."/>
            <person name="Hubner S."/>
            <person name="Bellec A."/>
            <person name="Berard A."/>
            <person name="Berges H."/>
            <person name="Blanchet N."/>
            <person name="Boniface M.C."/>
            <person name="Brunel D."/>
            <person name="Catrice O."/>
            <person name="Chaidir N."/>
            <person name="Claudel C."/>
            <person name="Donnadieu C."/>
            <person name="Faraut T."/>
            <person name="Fievet G."/>
            <person name="Helmstetter N."/>
            <person name="King M."/>
            <person name="Knapp S.J."/>
            <person name="Lai Z."/>
            <person name="Le Paslier M.C."/>
            <person name="Lippi Y."/>
            <person name="Lorenzon L."/>
            <person name="Mandel J.R."/>
            <person name="Marage G."/>
            <person name="Marchand G."/>
            <person name="Marquand E."/>
            <person name="Bret-Mestries E."/>
            <person name="Morien E."/>
            <person name="Nambeesan S."/>
            <person name="Nguyen T."/>
            <person name="Pegot-Espagnet P."/>
            <person name="Pouilly N."/>
            <person name="Raftis F."/>
            <person name="Sallet E."/>
            <person name="Schiex T."/>
            <person name="Thomas J."/>
            <person name="Vandecasteele C."/>
            <person name="Vares D."/>
            <person name="Vear F."/>
            <person name="Vautrin S."/>
            <person name="Crespi M."/>
            <person name="Mangin B."/>
            <person name="Burke J.M."/>
            <person name="Salse J."/>
            <person name="Munos S."/>
            <person name="Vincourt P."/>
            <person name="Rieseberg L.H."/>
            <person name="Langlade N.B."/>
        </authorList>
    </citation>
    <scope>NUCLEOTIDE SEQUENCE [LARGE SCALE GENOMIC DNA]</scope>
    <source>
        <strain evidence="3">cv. SF193</strain>
        <tissue evidence="1">Leaves</tissue>
    </source>
</reference>
<keyword evidence="3" id="KW-1185">Reference proteome</keyword>
<dbReference type="PANTHER" id="PTHR31579:SF84">
    <property type="entry name" value="F21O3.6 PROTEIN"/>
    <property type="match status" value="1"/>
</dbReference>
<reference evidence="2" key="2">
    <citation type="submission" date="2017-02" db="EMBL/GenBank/DDBJ databases">
        <title>Sunflower complete genome.</title>
        <authorList>
            <person name="Langlade N."/>
            <person name="Munos S."/>
        </authorList>
    </citation>
    <scope>NUCLEOTIDE SEQUENCE [LARGE SCALE GENOMIC DNA]</scope>
    <source>
        <tissue evidence="2">Leaves</tissue>
    </source>
</reference>
<organism evidence="2 3">
    <name type="scientific">Helianthus annuus</name>
    <name type="common">Common sunflower</name>
    <dbReference type="NCBI Taxonomy" id="4232"/>
    <lineage>
        <taxon>Eukaryota</taxon>
        <taxon>Viridiplantae</taxon>
        <taxon>Streptophyta</taxon>
        <taxon>Embryophyta</taxon>
        <taxon>Tracheophyta</taxon>
        <taxon>Spermatophyta</taxon>
        <taxon>Magnoliopsida</taxon>
        <taxon>eudicotyledons</taxon>
        <taxon>Gunneridae</taxon>
        <taxon>Pentapetalae</taxon>
        <taxon>asterids</taxon>
        <taxon>campanulids</taxon>
        <taxon>Asterales</taxon>
        <taxon>Asteraceae</taxon>
        <taxon>Asteroideae</taxon>
        <taxon>Heliantheae alliance</taxon>
        <taxon>Heliantheae</taxon>
        <taxon>Helianthus</taxon>
    </lineage>
</organism>
<dbReference type="EMBL" id="MNCJ02000327">
    <property type="protein sequence ID" value="KAF5777761.1"/>
    <property type="molecule type" value="Genomic_DNA"/>
</dbReference>
<dbReference type="AlphaFoldDB" id="A0A251UEZ3"/>
<dbReference type="InParanoid" id="A0A251UEZ3"/>
<evidence type="ECO:0000313" key="2">
    <source>
        <dbReference type="EMBL" id="OTG21446.1"/>
    </source>
</evidence>
<dbReference type="Proteomes" id="UP000215914">
    <property type="component" value="Chromosome 7"/>
</dbReference>
<evidence type="ECO:0000313" key="1">
    <source>
        <dbReference type="EMBL" id="KAF5777761.1"/>
    </source>
</evidence>
<dbReference type="Gramene" id="mRNA:HanXRQr2_Chr12g0539521">
    <property type="protein sequence ID" value="CDS:HanXRQr2_Chr12g0539521.1"/>
    <property type="gene ID" value="HanXRQr2_Chr12g0539521"/>
</dbReference>
<dbReference type="OMA" id="NTHILNC"/>
<dbReference type="EMBL" id="CM007896">
    <property type="protein sequence ID" value="OTG21446.1"/>
    <property type="molecule type" value="Genomic_DNA"/>
</dbReference>
<name>A0A251UEZ3_HELAN</name>
<dbReference type="Pfam" id="PF04720">
    <property type="entry name" value="PDDEXK_6"/>
    <property type="match status" value="1"/>
</dbReference>
<dbReference type="PANTHER" id="PTHR31579">
    <property type="entry name" value="OS03G0796600 PROTEIN"/>
    <property type="match status" value="1"/>
</dbReference>